<organism evidence="3 4">
    <name type="scientific">Agrilutibacter niabensis</name>
    <dbReference type="NCBI Taxonomy" id="380628"/>
    <lineage>
        <taxon>Bacteria</taxon>
        <taxon>Pseudomonadati</taxon>
        <taxon>Pseudomonadota</taxon>
        <taxon>Gammaproteobacteria</taxon>
        <taxon>Lysobacterales</taxon>
        <taxon>Lysobacteraceae</taxon>
        <taxon>Agrilutibacter</taxon>
    </lineage>
</organism>
<comment type="caution">
    <text evidence="3">The sequence shown here is derived from an EMBL/GenBank/DDBJ whole genome shotgun (WGS) entry which is preliminary data.</text>
</comment>
<protein>
    <submittedName>
        <fullName evidence="3">Uncharacterized protein</fullName>
    </submittedName>
</protein>
<reference evidence="3 4" key="1">
    <citation type="submission" date="2023-07" db="EMBL/GenBank/DDBJ databases">
        <title>Sorghum-associated microbial communities from plants grown in Nebraska, USA.</title>
        <authorList>
            <person name="Schachtman D."/>
        </authorList>
    </citation>
    <scope>NUCLEOTIDE SEQUENCE [LARGE SCALE GENOMIC DNA]</scope>
    <source>
        <strain evidence="3 4">BE187</strain>
    </source>
</reference>
<feature type="chain" id="PRO_5045135037" evidence="2">
    <location>
        <begin position="20"/>
        <end position="95"/>
    </location>
</feature>
<keyword evidence="4" id="KW-1185">Reference proteome</keyword>
<dbReference type="EMBL" id="JAVDVW010000001">
    <property type="protein sequence ID" value="MDR7099547.1"/>
    <property type="molecule type" value="Genomic_DNA"/>
</dbReference>
<accession>A0ABU1VPY9</accession>
<feature type="region of interest" description="Disordered" evidence="1">
    <location>
        <begin position="74"/>
        <end position="95"/>
    </location>
</feature>
<gene>
    <name evidence="3" type="ORF">J2X04_001894</name>
</gene>
<dbReference type="RefSeq" id="WP_310053741.1">
    <property type="nucleotide sequence ID" value="NZ_JAVDVW010000001.1"/>
</dbReference>
<dbReference type="Proteomes" id="UP001267878">
    <property type="component" value="Unassembled WGS sequence"/>
</dbReference>
<evidence type="ECO:0000256" key="2">
    <source>
        <dbReference type="SAM" id="SignalP"/>
    </source>
</evidence>
<evidence type="ECO:0000313" key="4">
    <source>
        <dbReference type="Proteomes" id="UP001267878"/>
    </source>
</evidence>
<evidence type="ECO:0000256" key="1">
    <source>
        <dbReference type="SAM" id="MobiDB-lite"/>
    </source>
</evidence>
<evidence type="ECO:0000313" key="3">
    <source>
        <dbReference type="EMBL" id="MDR7099547.1"/>
    </source>
</evidence>
<proteinExistence type="predicted"/>
<keyword evidence="2" id="KW-0732">Signal</keyword>
<sequence>MRMILVALPCLLFSGLALAKEAPKAAPKPASKAAAAPVTTAADSKRFNMTQDGKKMTADDFDAWMKKNGYRVATGAPAAGKDQKEAEPQKGGGGK</sequence>
<feature type="signal peptide" evidence="2">
    <location>
        <begin position="1"/>
        <end position="19"/>
    </location>
</feature>
<name>A0ABU1VPY9_9GAMM</name>